<gene>
    <name evidence="1" type="ORF">ANN_23416</name>
</gene>
<comment type="caution">
    <text evidence="1">The sequence shown here is derived from an EMBL/GenBank/DDBJ whole genome shotgun (WGS) entry which is preliminary data.</text>
</comment>
<name>A0ABQ8SL16_PERAM</name>
<sequence>MTDLREGGNEPPGSMKAIFDLVGKLEKDASFLFGKGLRSSVIFGVIESILFQHIVMRFTIFGRYPMTVLVLNKLGYKLVRSALSFKWMKLRSKWLQANVVKKNGRTREQRIFSKSTSGRGDVTRCTCLYKQFRNYESVPYLCLVDQR</sequence>
<organism evidence="1 2">
    <name type="scientific">Periplaneta americana</name>
    <name type="common">American cockroach</name>
    <name type="synonym">Blatta americana</name>
    <dbReference type="NCBI Taxonomy" id="6978"/>
    <lineage>
        <taxon>Eukaryota</taxon>
        <taxon>Metazoa</taxon>
        <taxon>Ecdysozoa</taxon>
        <taxon>Arthropoda</taxon>
        <taxon>Hexapoda</taxon>
        <taxon>Insecta</taxon>
        <taxon>Pterygota</taxon>
        <taxon>Neoptera</taxon>
        <taxon>Polyneoptera</taxon>
        <taxon>Dictyoptera</taxon>
        <taxon>Blattodea</taxon>
        <taxon>Blattoidea</taxon>
        <taxon>Blattidae</taxon>
        <taxon>Blattinae</taxon>
        <taxon>Periplaneta</taxon>
    </lineage>
</organism>
<evidence type="ECO:0000313" key="1">
    <source>
        <dbReference type="EMBL" id="KAJ4434845.1"/>
    </source>
</evidence>
<dbReference type="Proteomes" id="UP001148838">
    <property type="component" value="Unassembled WGS sequence"/>
</dbReference>
<proteinExistence type="predicted"/>
<dbReference type="EMBL" id="JAJSOF020000025">
    <property type="protein sequence ID" value="KAJ4434845.1"/>
    <property type="molecule type" value="Genomic_DNA"/>
</dbReference>
<keyword evidence="2" id="KW-1185">Reference proteome</keyword>
<accession>A0ABQ8SL16</accession>
<evidence type="ECO:0000313" key="2">
    <source>
        <dbReference type="Proteomes" id="UP001148838"/>
    </source>
</evidence>
<reference evidence="1 2" key="1">
    <citation type="journal article" date="2022" name="Allergy">
        <title>Genome assembly and annotation of Periplaneta americana reveal a comprehensive cockroach allergen profile.</title>
        <authorList>
            <person name="Wang L."/>
            <person name="Xiong Q."/>
            <person name="Saelim N."/>
            <person name="Wang L."/>
            <person name="Nong W."/>
            <person name="Wan A.T."/>
            <person name="Shi M."/>
            <person name="Liu X."/>
            <person name="Cao Q."/>
            <person name="Hui J.H.L."/>
            <person name="Sookrung N."/>
            <person name="Leung T.F."/>
            <person name="Tungtrongchitr A."/>
            <person name="Tsui S.K.W."/>
        </authorList>
    </citation>
    <scope>NUCLEOTIDE SEQUENCE [LARGE SCALE GENOMIC DNA]</scope>
    <source>
        <strain evidence="1">PWHHKU_190912</strain>
    </source>
</reference>
<protein>
    <submittedName>
        <fullName evidence="1">Uncharacterized protein</fullName>
    </submittedName>
</protein>